<evidence type="ECO:0000313" key="1">
    <source>
        <dbReference type="EMBL" id="OIR05997.1"/>
    </source>
</evidence>
<protein>
    <submittedName>
        <fullName evidence="1">Uncharacterized protein</fullName>
    </submittedName>
</protein>
<name>A0A1J5SPL9_9ZZZZ</name>
<dbReference type="EMBL" id="MLJW01000046">
    <property type="protein sequence ID" value="OIR05997.1"/>
    <property type="molecule type" value="Genomic_DNA"/>
</dbReference>
<organism evidence="1">
    <name type="scientific">mine drainage metagenome</name>
    <dbReference type="NCBI Taxonomy" id="410659"/>
    <lineage>
        <taxon>unclassified sequences</taxon>
        <taxon>metagenomes</taxon>
        <taxon>ecological metagenomes</taxon>
    </lineage>
</organism>
<gene>
    <name evidence="1" type="ORF">GALL_117940</name>
</gene>
<comment type="caution">
    <text evidence="1">The sequence shown here is derived from an EMBL/GenBank/DDBJ whole genome shotgun (WGS) entry which is preliminary data.</text>
</comment>
<proteinExistence type="predicted"/>
<sequence>MAENTTATIDGQDFQVRHIPAPESRFVIYGVFDESDQEISRAARSDVAIANARINILSCKPHHELTFEEFSEIALIIMVRAGQGKSGNATSGKIRYLVDDLFSWQDNLFAIRAEANRCYEKAGYAKQHADGDPDVLPRDKWVSQFMDSVLTCHESCDVVTTSATEIGRPFILVNTRSLAASLKKDNLLRLGYDHYAPLPEQTSPVMKQRG</sequence>
<dbReference type="AlphaFoldDB" id="A0A1J5SPL9"/>
<accession>A0A1J5SPL9</accession>
<reference evidence="1" key="1">
    <citation type="submission" date="2016-10" db="EMBL/GenBank/DDBJ databases">
        <title>Sequence of Gallionella enrichment culture.</title>
        <authorList>
            <person name="Poehlein A."/>
            <person name="Muehling M."/>
            <person name="Daniel R."/>
        </authorList>
    </citation>
    <scope>NUCLEOTIDE SEQUENCE</scope>
</reference>